<dbReference type="RefSeq" id="WP_013874649.1">
    <property type="nucleotide sequence ID" value="NC_015656.1"/>
</dbReference>
<evidence type="ECO:0000256" key="1">
    <source>
        <dbReference type="SAM" id="MobiDB-lite"/>
    </source>
</evidence>
<feature type="domain" description="Bacterial toxin 4" evidence="2">
    <location>
        <begin position="359"/>
        <end position="457"/>
    </location>
</feature>
<dbReference type="EMBL" id="CP002801">
    <property type="protein sequence ID" value="AEH10760.1"/>
    <property type="molecule type" value="Genomic_DNA"/>
</dbReference>
<keyword evidence="4" id="KW-1185">Reference proteome</keyword>
<proteinExistence type="predicted"/>
<protein>
    <recommendedName>
        <fullName evidence="2">Bacterial toxin 4 domain-containing protein</fullName>
    </recommendedName>
</protein>
<dbReference type="AlphaFoldDB" id="F8B1K7"/>
<dbReference type="Proteomes" id="UP000001549">
    <property type="component" value="Chromosome"/>
</dbReference>
<dbReference type="Pfam" id="PF15541">
    <property type="entry name" value="Ntox4"/>
    <property type="match status" value="1"/>
</dbReference>
<name>F8B1K7_9ACTN</name>
<dbReference type="InterPro" id="IPR029102">
    <property type="entry name" value="Ntox4"/>
</dbReference>
<dbReference type="STRING" id="656024.FsymDg_3469"/>
<sequence>MTISAESLRPGLARLAREQAPTMTRLREALEILYRDRGDGRTADEILQIVLLSVARAHERRTQGALDSLNRALGRILGDVEATRRTGGAPATLRERPLREADLAVIADATEDLMRFEDAVKRQIAEHDEALSHAVADALPRTGPAPVVPLRGALSLGEEVRSQARQTLAAWAAGRTVPERGVSYVVSDPKALAPAMERLLRALEAYRRNPGRDAASAAEAAARLQREWASANEALRQAAGDFDVVVHGDVLPGRALPPGAAPPGTPHPGAASRVGASAEATARAEGIRTRLAATPSIADLPRAQLLDELRLGGLDVIAEGSLREPIARAGLERAQLSPAQIAALKTVPPRLATRLAKLLERWQRAHLVGPGFGTELVEGIMLAPEGVNQLVQNRGFEDALRRAHGLGADVPLTARAKGRRLAIPLRDGATEVVDVLESVHYEIPREGREPIRFDITVSPDGSWSATHHGSLDGYWPADVPLAGTR</sequence>
<gene>
    <name evidence="3" type="ordered locus">FsymDg_3469</name>
</gene>
<feature type="region of interest" description="Disordered" evidence="1">
    <location>
        <begin position="255"/>
        <end position="279"/>
    </location>
</feature>
<accession>F8B1K7</accession>
<organism evidence="3 4">
    <name type="scientific">Candidatus Protofrankia datiscae</name>
    <dbReference type="NCBI Taxonomy" id="2716812"/>
    <lineage>
        <taxon>Bacteria</taxon>
        <taxon>Bacillati</taxon>
        <taxon>Actinomycetota</taxon>
        <taxon>Actinomycetes</taxon>
        <taxon>Frankiales</taxon>
        <taxon>Frankiaceae</taxon>
        <taxon>Protofrankia</taxon>
    </lineage>
</organism>
<evidence type="ECO:0000313" key="3">
    <source>
        <dbReference type="EMBL" id="AEH10760.1"/>
    </source>
</evidence>
<reference evidence="3 4" key="1">
    <citation type="submission" date="2011-05" db="EMBL/GenBank/DDBJ databases">
        <title>Complete sequence of chromosome of Frankia symbiont of Datisca glomerata.</title>
        <authorList>
            <consortium name="US DOE Joint Genome Institute"/>
            <person name="Lucas S."/>
            <person name="Han J."/>
            <person name="Lapidus A."/>
            <person name="Cheng J.-F."/>
            <person name="Goodwin L."/>
            <person name="Pitluck S."/>
            <person name="Peters L."/>
            <person name="Mikhailova N."/>
            <person name="Chertkov O."/>
            <person name="Teshima H."/>
            <person name="Han C."/>
            <person name="Tapia R."/>
            <person name="Land M."/>
            <person name="Hauser L."/>
            <person name="Kyrpides N."/>
            <person name="Ivanova N."/>
            <person name="Pagani I."/>
            <person name="Berry A."/>
            <person name="Pawlowski K."/>
            <person name="Persson T."/>
            <person name="Vanden Heuvel B."/>
            <person name="Benson D."/>
            <person name="Woyke T."/>
        </authorList>
    </citation>
    <scope>NUCLEOTIDE SEQUENCE [LARGE SCALE GENOMIC DNA]</scope>
    <source>
        <strain evidence="4">4085684</strain>
    </source>
</reference>
<evidence type="ECO:0000313" key="4">
    <source>
        <dbReference type="Proteomes" id="UP000001549"/>
    </source>
</evidence>
<dbReference type="HOGENOM" id="CLU_562312_0_0_11"/>
<dbReference type="KEGG" id="fsy:FsymDg_3469"/>
<evidence type="ECO:0000259" key="2">
    <source>
        <dbReference type="Pfam" id="PF15541"/>
    </source>
</evidence>